<dbReference type="EMBL" id="BAAFJT010000001">
    <property type="protein sequence ID" value="GAB0178907.1"/>
    <property type="molecule type" value="Genomic_DNA"/>
</dbReference>
<dbReference type="Proteomes" id="UP001623348">
    <property type="component" value="Unassembled WGS sequence"/>
</dbReference>
<comment type="caution">
    <text evidence="1">The sequence shown here is derived from an EMBL/GenBank/DDBJ whole genome shotgun (WGS) entry which is preliminary data.</text>
</comment>
<protein>
    <submittedName>
        <fullName evidence="1">Uncharacterized protein</fullName>
    </submittedName>
</protein>
<evidence type="ECO:0000313" key="1">
    <source>
        <dbReference type="EMBL" id="GAB0178907.1"/>
    </source>
</evidence>
<sequence>MTDETCLDPWEISKQSLNAEANMIVKERLSKSKSLLMSCSMCRCTGIASPSASSPKAEADVFADESCTPLLAEGERIAYEVCLRQTSILESVPTGLTWFWQE</sequence>
<accession>A0ABC9W1P0</accession>
<organism evidence="1 2">
    <name type="scientific">Grus japonensis</name>
    <name type="common">Japanese crane</name>
    <name type="synonym">Red-crowned crane</name>
    <dbReference type="NCBI Taxonomy" id="30415"/>
    <lineage>
        <taxon>Eukaryota</taxon>
        <taxon>Metazoa</taxon>
        <taxon>Chordata</taxon>
        <taxon>Craniata</taxon>
        <taxon>Vertebrata</taxon>
        <taxon>Euteleostomi</taxon>
        <taxon>Archelosauria</taxon>
        <taxon>Archosauria</taxon>
        <taxon>Dinosauria</taxon>
        <taxon>Saurischia</taxon>
        <taxon>Theropoda</taxon>
        <taxon>Coelurosauria</taxon>
        <taxon>Aves</taxon>
        <taxon>Neognathae</taxon>
        <taxon>Neoaves</taxon>
        <taxon>Gruiformes</taxon>
        <taxon>Gruidae</taxon>
        <taxon>Grus</taxon>
    </lineage>
</organism>
<keyword evidence="2" id="KW-1185">Reference proteome</keyword>
<proteinExistence type="predicted"/>
<evidence type="ECO:0000313" key="2">
    <source>
        <dbReference type="Proteomes" id="UP001623348"/>
    </source>
</evidence>
<reference evidence="1 2" key="1">
    <citation type="submission" date="2024-06" db="EMBL/GenBank/DDBJ databases">
        <title>The draft genome of Grus japonensis, version 3.</title>
        <authorList>
            <person name="Nabeshima K."/>
            <person name="Suzuki S."/>
            <person name="Onuma M."/>
        </authorList>
    </citation>
    <scope>NUCLEOTIDE SEQUENCE [LARGE SCALE GENOMIC DNA]</scope>
    <source>
        <strain evidence="1 2">451A</strain>
    </source>
</reference>
<gene>
    <name evidence="1" type="ORF">GRJ2_000356000</name>
</gene>
<dbReference type="AlphaFoldDB" id="A0ABC9W1P0"/>
<name>A0ABC9W1P0_GRUJA</name>